<gene>
    <name evidence="9" type="ORF">ASCRUDRAFT_74870</name>
</gene>
<evidence type="ECO:0000256" key="1">
    <source>
        <dbReference type="ARBA" id="ARBA00004567"/>
    </source>
</evidence>
<dbReference type="EMBL" id="KV454477">
    <property type="protein sequence ID" value="ODV62507.1"/>
    <property type="molecule type" value="Genomic_DNA"/>
</dbReference>
<evidence type="ECO:0000256" key="6">
    <source>
        <dbReference type="ARBA" id="ARBA00023132"/>
    </source>
</evidence>
<name>A0A1D2VLS2_9ASCO</name>
<keyword evidence="5" id="KW-0811">Translocation</keyword>
<evidence type="ECO:0000313" key="10">
    <source>
        <dbReference type="Proteomes" id="UP000095038"/>
    </source>
</evidence>
<dbReference type="PANTHER" id="PTHR13257:SF0">
    <property type="entry name" value="NUCLEAR PORE COMPLEX PROTEIN NUP88"/>
    <property type="match status" value="1"/>
</dbReference>
<evidence type="ECO:0000256" key="8">
    <source>
        <dbReference type="SAM" id="Coils"/>
    </source>
</evidence>
<keyword evidence="8" id="KW-0175">Coiled coil</keyword>
<evidence type="ECO:0000256" key="7">
    <source>
        <dbReference type="ARBA" id="ARBA00023242"/>
    </source>
</evidence>
<organism evidence="9 10">
    <name type="scientific">Ascoidea rubescens DSM 1968</name>
    <dbReference type="NCBI Taxonomy" id="1344418"/>
    <lineage>
        <taxon>Eukaryota</taxon>
        <taxon>Fungi</taxon>
        <taxon>Dikarya</taxon>
        <taxon>Ascomycota</taxon>
        <taxon>Saccharomycotina</taxon>
        <taxon>Saccharomycetes</taxon>
        <taxon>Ascoideaceae</taxon>
        <taxon>Ascoidea</taxon>
    </lineage>
</organism>
<feature type="coiled-coil region" evidence="8">
    <location>
        <begin position="695"/>
        <end position="753"/>
    </location>
</feature>
<proteinExistence type="predicted"/>
<evidence type="ECO:0000256" key="2">
    <source>
        <dbReference type="ARBA" id="ARBA00022448"/>
    </source>
</evidence>
<dbReference type="InterPro" id="IPR037700">
    <property type="entry name" value="NUP88/NUP82"/>
</dbReference>
<dbReference type="Proteomes" id="UP000095038">
    <property type="component" value="Unassembled WGS sequence"/>
</dbReference>
<dbReference type="GO" id="GO:0006606">
    <property type="term" value="P:protein import into nucleus"/>
    <property type="evidence" value="ECO:0007669"/>
    <property type="project" value="TreeGrafter"/>
</dbReference>
<keyword evidence="2" id="KW-0813">Transport</keyword>
<sequence>MSNLFAQSLLAHPVFKKLDTSANFFGLKSSQSTASGVGNLQSGPKLVNSNSIASRNGNELFIAYENTIRYTIMDNDNGIDTKPNKTYKLLNLPKIDFVISSLLINNSATFLAAIGENQVYIISLPRFSILSSFLNDDSKNLINVDYFSIANSIYYNTTNNNINLKILNVIWNPISLNDSNLIILSSDSIIRTFDLNLSNDYPFESYNLLNKIKNPISITFGSNFNSNDNPISNLSLYILNQDGKIYSLFPFYPRILSISKKFLLNLLNDLKFNSKKLNSNNNNNKNSNSLVTMINNQFIWLNHLINQINVPNPAFQYNHSNSLEKLYILYPLSNNLYKISNLNLIGPLKFNPLPESLNEVYSNNIISVNSGTINLLVISFNNSSILIVFPSNNNIMQWNLHNKNKNYKNYNYSYIDNNFNNGSHDIIKINNHAESIDQDIDNFSNEISIVEIKTDDNNRKNGFSFNFEYEIVDNIEDKSDDNTNNGQKLLGYNNNNNNDLNQSTLVYDFKGDGIVTTSNHDYNYDYNINNFEFSNLTVISCIKLPYGDEYNGNGELLLIEPNDNIPCLFFVIYNNGIIKFDFYKLGKILNDSIVDNNLEFLDKFLNSNSYHDYLTQNYIDLLLINEFDNSFGKRFKFDGINILNDNNGDNYVLSIINSKVDVFKIDDDENEIDEKYYQENYDFNDDDNLLNLEKMANELDEIDESEKIKDKVNEEHKKKGYETILVNRPNEELNLIQNLINRQKNIISELNNNANVQLNLNQRLNLKLNPKDIDNFEDENRNEQLLKIIGIISNEFYARILNFYKFEMNLRMNLELQKKEFENELVKLNEINYKVENLNRINNKYEDKENENDKRISSILERQERIDSRIEKIIKNTRNLKVNLPINKKEEQWFKELELFDSKISKSLEQRKKSLKKQFVFIRDELEYNKRINKPGNGNNVNLKELDLVNKYIENEDNLIKGASKDLSDSLFEIENQLRGINLED</sequence>
<reference evidence="10" key="1">
    <citation type="submission" date="2016-05" db="EMBL/GenBank/DDBJ databases">
        <title>Comparative genomics of biotechnologically important yeasts.</title>
        <authorList>
            <consortium name="DOE Joint Genome Institute"/>
            <person name="Riley R."/>
            <person name="Haridas S."/>
            <person name="Wolfe K.H."/>
            <person name="Lopes M.R."/>
            <person name="Hittinger C.T."/>
            <person name="Goker M."/>
            <person name="Salamov A."/>
            <person name="Wisecaver J."/>
            <person name="Long T.M."/>
            <person name="Aerts A.L."/>
            <person name="Barry K."/>
            <person name="Choi C."/>
            <person name="Clum A."/>
            <person name="Coughlan A.Y."/>
            <person name="Deshpande S."/>
            <person name="Douglass A.P."/>
            <person name="Hanson S.J."/>
            <person name="Klenk H.-P."/>
            <person name="Labutti K."/>
            <person name="Lapidus A."/>
            <person name="Lindquist E."/>
            <person name="Lipzen A."/>
            <person name="Meier-Kolthoff J.P."/>
            <person name="Ohm R.A."/>
            <person name="Otillar R.P."/>
            <person name="Pangilinan J."/>
            <person name="Peng Y."/>
            <person name="Rokas A."/>
            <person name="Rosa C.A."/>
            <person name="Scheuner C."/>
            <person name="Sibirny A.A."/>
            <person name="Slot J.C."/>
            <person name="Stielow J.B."/>
            <person name="Sun H."/>
            <person name="Kurtzman C.P."/>
            <person name="Blackwell M."/>
            <person name="Grigoriev I.V."/>
            <person name="Jeffries T.W."/>
        </authorList>
    </citation>
    <scope>NUCLEOTIDE SEQUENCE [LARGE SCALE GENOMIC DNA]</scope>
    <source>
        <strain evidence="10">DSM 1968</strain>
    </source>
</reference>
<dbReference type="GO" id="GO:0000056">
    <property type="term" value="P:ribosomal small subunit export from nucleus"/>
    <property type="evidence" value="ECO:0007669"/>
    <property type="project" value="InterPro"/>
</dbReference>
<accession>A0A1D2VLS2</accession>
<evidence type="ECO:0000256" key="4">
    <source>
        <dbReference type="ARBA" id="ARBA00022927"/>
    </source>
</evidence>
<feature type="coiled-coil region" evidence="8">
    <location>
        <begin position="804"/>
        <end position="851"/>
    </location>
</feature>
<dbReference type="GO" id="GO:0000055">
    <property type="term" value="P:ribosomal large subunit export from nucleus"/>
    <property type="evidence" value="ECO:0007669"/>
    <property type="project" value="InterPro"/>
</dbReference>
<keyword evidence="10" id="KW-1185">Reference proteome</keyword>
<dbReference type="GO" id="GO:0017056">
    <property type="term" value="F:structural constituent of nuclear pore"/>
    <property type="evidence" value="ECO:0007669"/>
    <property type="project" value="InterPro"/>
</dbReference>
<keyword evidence="3" id="KW-0509">mRNA transport</keyword>
<protein>
    <submittedName>
        <fullName evidence="9">Uncharacterized protein</fullName>
    </submittedName>
</protein>
<dbReference type="RefSeq" id="XP_020048814.1">
    <property type="nucleotide sequence ID" value="XM_020192848.1"/>
</dbReference>
<dbReference type="GO" id="GO:0005643">
    <property type="term" value="C:nuclear pore"/>
    <property type="evidence" value="ECO:0007669"/>
    <property type="project" value="UniProtKB-SubCell"/>
</dbReference>
<dbReference type="GeneID" id="30966484"/>
<keyword evidence="6" id="KW-0906">Nuclear pore complex</keyword>
<evidence type="ECO:0000256" key="5">
    <source>
        <dbReference type="ARBA" id="ARBA00023010"/>
    </source>
</evidence>
<evidence type="ECO:0000256" key="3">
    <source>
        <dbReference type="ARBA" id="ARBA00022816"/>
    </source>
</evidence>
<keyword evidence="4" id="KW-0653">Protein transport</keyword>
<keyword evidence="7" id="KW-0539">Nucleus</keyword>
<dbReference type="AlphaFoldDB" id="A0A1D2VLS2"/>
<dbReference type="GO" id="GO:0006406">
    <property type="term" value="P:mRNA export from nucleus"/>
    <property type="evidence" value="ECO:0007669"/>
    <property type="project" value="TreeGrafter"/>
</dbReference>
<dbReference type="InParanoid" id="A0A1D2VLS2"/>
<dbReference type="STRING" id="1344418.A0A1D2VLS2"/>
<dbReference type="InterPro" id="IPR019321">
    <property type="entry name" value="Nucleoporin_Nup88"/>
</dbReference>
<dbReference type="OrthoDB" id="341482at2759"/>
<dbReference type="PANTHER" id="PTHR13257">
    <property type="entry name" value="NUCLEOPORIN NUP84-RELATED"/>
    <property type="match status" value="1"/>
</dbReference>
<dbReference type="Pfam" id="PF10168">
    <property type="entry name" value="Nup88"/>
    <property type="match status" value="1"/>
</dbReference>
<comment type="subcellular location">
    <subcellularLocation>
        <location evidence="1">Nucleus</location>
        <location evidence="1">Nuclear pore complex</location>
    </subcellularLocation>
</comment>
<evidence type="ECO:0000313" key="9">
    <source>
        <dbReference type="EMBL" id="ODV62507.1"/>
    </source>
</evidence>